<dbReference type="OrthoDB" id="2922403at2"/>
<comment type="caution">
    <text evidence="1">The sequence shown here is derived from an EMBL/GenBank/DDBJ whole genome shotgun (WGS) entry which is preliminary data.</text>
</comment>
<dbReference type="Pfam" id="PF22817">
    <property type="entry name" value="ApeP-like"/>
    <property type="match status" value="1"/>
</dbReference>
<dbReference type="InterPro" id="IPR029069">
    <property type="entry name" value="HotDog_dom_sf"/>
</dbReference>
<dbReference type="EMBL" id="NFHB01000006">
    <property type="protein sequence ID" value="OUN02941.1"/>
    <property type="molecule type" value="Genomic_DNA"/>
</dbReference>
<proteinExistence type="predicted"/>
<dbReference type="InterPro" id="IPR016776">
    <property type="entry name" value="ApeP-like_dehydratase"/>
</dbReference>
<evidence type="ECO:0000313" key="2">
    <source>
        <dbReference type="Proteomes" id="UP000195772"/>
    </source>
</evidence>
<reference evidence="2" key="1">
    <citation type="submission" date="2017-04" db="EMBL/GenBank/DDBJ databases">
        <title>Function of individual gut microbiota members based on whole genome sequencing of pure cultures obtained from chicken caecum.</title>
        <authorList>
            <person name="Medvecky M."/>
            <person name="Cejkova D."/>
            <person name="Polansky O."/>
            <person name="Karasova D."/>
            <person name="Kubasova T."/>
            <person name="Cizek A."/>
            <person name="Rychlik I."/>
        </authorList>
    </citation>
    <scope>NUCLEOTIDE SEQUENCE [LARGE SCALE GENOMIC DNA]</scope>
    <source>
        <strain evidence="2">An90</strain>
    </source>
</reference>
<dbReference type="RefSeq" id="WP_087402805.1">
    <property type="nucleotide sequence ID" value="NZ_NFHB01000006.1"/>
</dbReference>
<evidence type="ECO:0000313" key="1">
    <source>
        <dbReference type="EMBL" id="OUN02941.1"/>
    </source>
</evidence>
<dbReference type="SUPFAM" id="SSF54637">
    <property type="entry name" value="Thioesterase/thiol ester dehydrase-isomerase"/>
    <property type="match status" value="1"/>
</dbReference>
<dbReference type="Gene3D" id="3.10.129.10">
    <property type="entry name" value="Hotdog Thioesterase"/>
    <property type="match status" value="1"/>
</dbReference>
<dbReference type="eggNOG" id="COG4706">
    <property type="taxonomic scope" value="Bacteria"/>
</dbReference>
<dbReference type="Proteomes" id="UP000195772">
    <property type="component" value="Unassembled WGS sequence"/>
</dbReference>
<accession>A0A1Y3QTC2</accession>
<gene>
    <name evidence="1" type="ORF">B5G41_10480</name>
</gene>
<name>A0A1Y3QTC2_9BACT</name>
<protein>
    <submittedName>
        <fullName evidence="1">Hydroxymyristoyl-ACP dehydratase</fullName>
    </submittedName>
</protein>
<organism evidence="1 2">
    <name type="scientific">Alistipes onderdonkii</name>
    <dbReference type="NCBI Taxonomy" id="328813"/>
    <lineage>
        <taxon>Bacteria</taxon>
        <taxon>Pseudomonadati</taxon>
        <taxon>Bacteroidota</taxon>
        <taxon>Bacteroidia</taxon>
        <taxon>Bacteroidales</taxon>
        <taxon>Rikenellaceae</taxon>
        <taxon>Alistipes</taxon>
    </lineage>
</organism>
<sequence length="146" mass="15853">MGVPEKTLITAGEILDCIPQRTPIVMVDTFYGIDERGCAHSGLTVTADNLFVADGVLDECGIVEHIAQSAALRAGYMSRTMGQRVLLGYIGAVNDLKVHFLPPVGSRLVTQNVIEQTVMNVTLLSARTECDGKPVAECRMKIYLEE</sequence>
<dbReference type="AlphaFoldDB" id="A0A1Y3QTC2"/>